<comment type="subcellular location">
    <subcellularLocation>
        <location evidence="1">Cell membrane</location>
        <topology evidence="1">Single-pass type II membrane protein</topology>
    </subcellularLocation>
</comment>
<dbReference type="InterPro" id="IPR016186">
    <property type="entry name" value="C-type_lectin-like/link_sf"/>
</dbReference>
<gene>
    <name evidence="4" type="ORF">UPYG_G00354810</name>
</gene>
<dbReference type="PANTHER" id="PTHR45710">
    <property type="entry name" value="C-TYPE LECTIN DOMAIN-CONTAINING PROTEIN 180"/>
    <property type="match status" value="1"/>
</dbReference>
<dbReference type="Pfam" id="PF00059">
    <property type="entry name" value="Lectin_C"/>
    <property type="match status" value="1"/>
</dbReference>
<dbReference type="Proteomes" id="UP001557470">
    <property type="component" value="Unassembled WGS sequence"/>
</dbReference>
<dbReference type="PANTHER" id="PTHR45710:SF31">
    <property type="entry name" value="EARLY ACTIVATION ANTIGEN CD69"/>
    <property type="match status" value="1"/>
</dbReference>
<protein>
    <recommendedName>
        <fullName evidence="3">C-type lectin domain-containing protein</fullName>
    </recommendedName>
</protein>
<organism evidence="4 5">
    <name type="scientific">Umbra pygmaea</name>
    <name type="common">Eastern mudminnow</name>
    <dbReference type="NCBI Taxonomy" id="75934"/>
    <lineage>
        <taxon>Eukaryota</taxon>
        <taxon>Metazoa</taxon>
        <taxon>Chordata</taxon>
        <taxon>Craniata</taxon>
        <taxon>Vertebrata</taxon>
        <taxon>Euteleostomi</taxon>
        <taxon>Actinopterygii</taxon>
        <taxon>Neopterygii</taxon>
        <taxon>Teleostei</taxon>
        <taxon>Protacanthopterygii</taxon>
        <taxon>Esociformes</taxon>
        <taxon>Umbridae</taxon>
        <taxon>Umbra</taxon>
    </lineage>
</organism>
<dbReference type="SUPFAM" id="SSF56436">
    <property type="entry name" value="C-type lectin-like"/>
    <property type="match status" value="1"/>
</dbReference>
<sequence length="109" mass="12244">MSLALYLMEVLMPTGWKRFGSSWYFVSNEKKSWESSRQDCLSRGANLVTINSQEEQKFLHGLGRNSAMYIGLHDIITEGGWEWTGFATSGQSSSSSVTHMSGHVEELSF</sequence>
<dbReference type="GO" id="GO:0005886">
    <property type="term" value="C:plasma membrane"/>
    <property type="evidence" value="ECO:0007669"/>
    <property type="project" value="UniProtKB-SubCell"/>
</dbReference>
<name>A0ABD0W9D3_UMBPY</name>
<feature type="region of interest" description="Disordered" evidence="2">
    <location>
        <begin position="90"/>
        <end position="109"/>
    </location>
</feature>
<evidence type="ECO:0000313" key="4">
    <source>
        <dbReference type="EMBL" id="KAL0961586.1"/>
    </source>
</evidence>
<accession>A0ABD0W9D3</accession>
<dbReference type="InterPro" id="IPR050828">
    <property type="entry name" value="C-type_lectin/matrix_domain"/>
</dbReference>
<evidence type="ECO:0000256" key="1">
    <source>
        <dbReference type="ARBA" id="ARBA00004401"/>
    </source>
</evidence>
<evidence type="ECO:0000313" key="5">
    <source>
        <dbReference type="Proteomes" id="UP001557470"/>
    </source>
</evidence>
<dbReference type="PROSITE" id="PS50041">
    <property type="entry name" value="C_TYPE_LECTIN_2"/>
    <property type="match status" value="1"/>
</dbReference>
<dbReference type="EMBL" id="JAGEUA010000109">
    <property type="protein sequence ID" value="KAL0961586.1"/>
    <property type="molecule type" value="Genomic_DNA"/>
</dbReference>
<dbReference type="InterPro" id="IPR001304">
    <property type="entry name" value="C-type_lectin-like"/>
</dbReference>
<feature type="domain" description="C-type lectin" evidence="3">
    <location>
        <begin position="19"/>
        <end position="84"/>
    </location>
</feature>
<comment type="caution">
    <text evidence="4">The sequence shown here is derived from an EMBL/GenBank/DDBJ whole genome shotgun (WGS) entry which is preliminary data.</text>
</comment>
<dbReference type="Gene3D" id="3.10.100.10">
    <property type="entry name" value="Mannose-Binding Protein A, subunit A"/>
    <property type="match status" value="1"/>
</dbReference>
<evidence type="ECO:0000259" key="3">
    <source>
        <dbReference type="PROSITE" id="PS50041"/>
    </source>
</evidence>
<keyword evidence="5" id="KW-1185">Reference proteome</keyword>
<dbReference type="InterPro" id="IPR016187">
    <property type="entry name" value="CTDL_fold"/>
</dbReference>
<dbReference type="AlphaFoldDB" id="A0ABD0W9D3"/>
<dbReference type="SMART" id="SM00034">
    <property type="entry name" value="CLECT"/>
    <property type="match status" value="1"/>
</dbReference>
<evidence type="ECO:0000256" key="2">
    <source>
        <dbReference type="SAM" id="MobiDB-lite"/>
    </source>
</evidence>
<reference evidence="4 5" key="1">
    <citation type="submission" date="2024-06" db="EMBL/GenBank/DDBJ databases">
        <authorList>
            <person name="Pan Q."/>
            <person name="Wen M."/>
            <person name="Jouanno E."/>
            <person name="Zahm M."/>
            <person name="Klopp C."/>
            <person name="Cabau C."/>
            <person name="Louis A."/>
            <person name="Berthelot C."/>
            <person name="Parey E."/>
            <person name="Roest Crollius H."/>
            <person name="Montfort J."/>
            <person name="Robinson-Rechavi M."/>
            <person name="Bouchez O."/>
            <person name="Lampietro C."/>
            <person name="Lopez Roques C."/>
            <person name="Donnadieu C."/>
            <person name="Postlethwait J."/>
            <person name="Bobe J."/>
            <person name="Verreycken H."/>
            <person name="Guiguen Y."/>
        </authorList>
    </citation>
    <scope>NUCLEOTIDE SEQUENCE [LARGE SCALE GENOMIC DNA]</scope>
    <source>
        <strain evidence="4">Up_M1</strain>
        <tissue evidence="4">Testis</tissue>
    </source>
</reference>
<feature type="compositionally biased region" description="Low complexity" evidence="2">
    <location>
        <begin position="90"/>
        <end position="101"/>
    </location>
</feature>
<proteinExistence type="predicted"/>